<name>A0A399RPS2_9PROT</name>
<evidence type="ECO:0000313" key="1">
    <source>
        <dbReference type="EMBL" id="RIJ32323.1"/>
    </source>
</evidence>
<dbReference type="OrthoDB" id="9812470at2"/>
<evidence type="ECO:0000313" key="2">
    <source>
        <dbReference type="Proteomes" id="UP000266385"/>
    </source>
</evidence>
<dbReference type="Proteomes" id="UP000266385">
    <property type="component" value="Unassembled WGS sequence"/>
</dbReference>
<accession>A0A399RPS2</accession>
<dbReference type="InterPro" id="IPR036291">
    <property type="entry name" value="NAD(P)-bd_dom_sf"/>
</dbReference>
<proteinExistence type="predicted"/>
<dbReference type="Gene3D" id="3.40.50.720">
    <property type="entry name" value="NAD(P)-binding Rossmann-like Domain"/>
    <property type="match status" value="1"/>
</dbReference>
<dbReference type="EMBL" id="QWFX01000005">
    <property type="protein sequence ID" value="RIJ32323.1"/>
    <property type="molecule type" value="Genomic_DNA"/>
</dbReference>
<keyword evidence="2" id="KW-1185">Reference proteome</keyword>
<reference evidence="1 2" key="1">
    <citation type="submission" date="2018-08" db="EMBL/GenBank/DDBJ databases">
        <title>Henriciella mobilis sp. nov., isolated from seawater.</title>
        <authorList>
            <person name="Cheng H."/>
            <person name="Wu Y.-H."/>
            <person name="Xu X.-W."/>
            <person name="Guo L.-L."/>
        </authorList>
    </citation>
    <scope>NUCLEOTIDE SEQUENCE [LARGE SCALE GENOMIC DNA]</scope>
    <source>
        <strain evidence="1 2">JN25</strain>
    </source>
</reference>
<gene>
    <name evidence="1" type="ORF">D1223_00190</name>
</gene>
<dbReference type="AlphaFoldDB" id="A0A399RPS2"/>
<sequence>MQGLVGFTGFVGGNLTRQRHYDACFNSSTIADIAGQSFDQLVCAGAPATMWLANKDPDADLRNLTALADHLASAKIKRLVLISSIAVLADVSAAQDETTGLFEQDLAYGRNRRAFEEAARKACEKLHIIRLPALFGEGLKKNFIYDLINPLPSFLKDEAMAAIRQAVDEAAMAPFSRHYTFADAVGMWQLDRKAVAASGDEAGMRKVIEDLGMSAKFFTNSQSRFQYYNVGRLADDIDTVTDADLDVTHLTAEPLMAADIHAELIGGTFENDRPARVNENVHTVHGPAFGRTNPYLFSKDETLSQLRKFYESNVPV</sequence>
<dbReference type="SUPFAM" id="SSF51735">
    <property type="entry name" value="NAD(P)-binding Rossmann-fold domains"/>
    <property type="match status" value="1"/>
</dbReference>
<dbReference type="RefSeq" id="WP_119374404.1">
    <property type="nucleotide sequence ID" value="NZ_QWFX01000005.1"/>
</dbReference>
<protein>
    <recommendedName>
        <fullName evidence="3">NAD(P)-dependent oxidoreductase</fullName>
    </recommendedName>
</protein>
<organism evidence="1 2">
    <name type="scientific">Henriciella mobilis</name>
    <dbReference type="NCBI Taxonomy" id="2305467"/>
    <lineage>
        <taxon>Bacteria</taxon>
        <taxon>Pseudomonadati</taxon>
        <taxon>Pseudomonadota</taxon>
        <taxon>Alphaproteobacteria</taxon>
        <taxon>Hyphomonadales</taxon>
        <taxon>Hyphomonadaceae</taxon>
        <taxon>Henriciella</taxon>
    </lineage>
</organism>
<comment type="caution">
    <text evidence="1">The sequence shown here is derived from an EMBL/GenBank/DDBJ whole genome shotgun (WGS) entry which is preliminary data.</text>
</comment>
<evidence type="ECO:0008006" key="3">
    <source>
        <dbReference type="Google" id="ProtNLM"/>
    </source>
</evidence>